<dbReference type="eggNOG" id="COG0451">
    <property type="taxonomic scope" value="Bacteria"/>
</dbReference>
<evidence type="ECO:0000313" key="1">
    <source>
        <dbReference type="EMBL" id="EKN65395.1"/>
    </source>
</evidence>
<sequence>MDKVIIFGIYEFVSFHTCKTLLNKGVEVTGIHIDALENSPFFEEKRLEVGRNANFVERSLTEWKSLREEVVIPTTFLFSIYDLYMLNKETILQKEKVIKPIIQFMEEYKNNASIVIILPIQMLRVKQEKSIEAFIERVKGCCTNIQMVYLPAVYGPWQPSSYLYQKAILSKWIKQEIIMDEREWTGDVLFVEDVTRTLIKTIETGHQGNFIIESGEKNYWEVCADYLQIDGELIRANRNEPLPVDHQIDVISVEKVTPFEDSISKQMELVQLLYSKEL</sequence>
<accession>K6C2L3</accession>
<dbReference type="AlphaFoldDB" id="K6C2L3"/>
<dbReference type="PATRIC" id="fig|1117379.3.peg.4253"/>
<dbReference type="STRING" id="1117379.BABA_20516"/>
<protein>
    <submittedName>
        <fullName evidence="1">Glucose epimerase</fullName>
    </submittedName>
</protein>
<organism evidence="1 2">
    <name type="scientific">Neobacillus bataviensis LMG 21833</name>
    <dbReference type="NCBI Taxonomy" id="1117379"/>
    <lineage>
        <taxon>Bacteria</taxon>
        <taxon>Bacillati</taxon>
        <taxon>Bacillota</taxon>
        <taxon>Bacilli</taxon>
        <taxon>Bacillales</taxon>
        <taxon>Bacillaceae</taxon>
        <taxon>Neobacillus</taxon>
    </lineage>
</organism>
<gene>
    <name evidence="1" type="ORF">BABA_20516</name>
</gene>
<keyword evidence="2" id="KW-1185">Reference proteome</keyword>
<reference evidence="1 2" key="1">
    <citation type="journal article" date="2012" name="Front. Microbiol.">
        <title>Redundancy and modularity in membrane-associated dissimilatory nitrate reduction in Bacillus.</title>
        <authorList>
            <person name="Heylen K."/>
            <person name="Keltjens J."/>
        </authorList>
    </citation>
    <scope>NUCLEOTIDE SEQUENCE [LARGE SCALE GENOMIC DNA]</scope>
    <source>
        <strain evidence="2">LMG 21833T</strain>
    </source>
</reference>
<dbReference type="Proteomes" id="UP000006316">
    <property type="component" value="Unassembled WGS sequence"/>
</dbReference>
<name>K6C2L3_9BACI</name>
<dbReference type="EMBL" id="AJLS01000134">
    <property type="protein sequence ID" value="EKN65395.1"/>
    <property type="molecule type" value="Genomic_DNA"/>
</dbReference>
<dbReference type="InterPro" id="IPR036291">
    <property type="entry name" value="NAD(P)-bd_dom_sf"/>
</dbReference>
<dbReference type="Gene3D" id="3.40.50.720">
    <property type="entry name" value="NAD(P)-binding Rossmann-like Domain"/>
    <property type="match status" value="1"/>
</dbReference>
<evidence type="ECO:0000313" key="2">
    <source>
        <dbReference type="Proteomes" id="UP000006316"/>
    </source>
</evidence>
<dbReference type="RefSeq" id="WP_007087096.1">
    <property type="nucleotide sequence ID" value="NZ_AJLS01000134.1"/>
</dbReference>
<dbReference type="OrthoDB" id="2938417at2"/>
<proteinExistence type="predicted"/>
<dbReference type="SUPFAM" id="SSF51735">
    <property type="entry name" value="NAD(P)-binding Rossmann-fold domains"/>
    <property type="match status" value="1"/>
</dbReference>
<comment type="caution">
    <text evidence="1">The sequence shown here is derived from an EMBL/GenBank/DDBJ whole genome shotgun (WGS) entry which is preliminary data.</text>
</comment>